<feature type="compositionally biased region" description="Basic and acidic residues" evidence="1">
    <location>
        <begin position="61"/>
        <end position="70"/>
    </location>
</feature>
<dbReference type="AlphaFoldDB" id="A0ABD3DEC1"/>
<gene>
    <name evidence="3" type="ORF">CASFOL_014929</name>
</gene>
<dbReference type="Pfam" id="PF23191">
    <property type="entry name" value="WHD_MCM3_C"/>
    <property type="match status" value="1"/>
</dbReference>
<feature type="domain" description="MCM3-like winged helix" evidence="2">
    <location>
        <begin position="116"/>
        <end position="182"/>
    </location>
</feature>
<organism evidence="3 4">
    <name type="scientific">Castilleja foliolosa</name>
    <dbReference type="NCBI Taxonomy" id="1961234"/>
    <lineage>
        <taxon>Eukaryota</taxon>
        <taxon>Viridiplantae</taxon>
        <taxon>Streptophyta</taxon>
        <taxon>Embryophyta</taxon>
        <taxon>Tracheophyta</taxon>
        <taxon>Spermatophyta</taxon>
        <taxon>Magnoliopsida</taxon>
        <taxon>eudicotyledons</taxon>
        <taxon>Gunneridae</taxon>
        <taxon>Pentapetalae</taxon>
        <taxon>asterids</taxon>
        <taxon>lamiids</taxon>
        <taxon>Lamiales</taxon>
        <taxon>Orobanchaceae</taxon>
        <taxon>Pedicularideae</taxon>
        <taxon>Castillejinae</taxon>
        <taxon>Castilleja</taxon>
    </lineage>
</organism>
<evidence type="ECO:0000259" key="2">
    <source>
        <dbReference type="Pfam" id="PF23191"/>
    </source>
</evidence>
<reference evidence="4" key="1">
    <citation type="journal article" date="2024" name="IScience">
        <title>Strigolactones Initiate the Formation of Haustorium-like Structures in Castilleja.</title>
        <authorList>
            <person name="Buerger M."/>
            <person name="Peterson D."/>
            <person name="Chory J."/>
        </authorList>
    </citation>
    <scope>NUCLEOTIDE SEQUENCE [LARGE SCALE GENOMIC DNA]</scope>
</reference>
<dbReference type="EMBL" id="JAVIJP010000017">
    <property type="protein sequence ID" value="KAL3639961.1"/>
    <property type="molecule type" value="Genomic_DNA"/>
</dbReference>
<feature type="region of interest" description="Disordered" evidence="1">
    <location>
        <begin position="61"/>
        <end position="115"/>
    </location>
</feature>
<accession>A0ABD3DEC1</accession>
<evidence type="ECO:0000256" key="1">
    <source>
        <dbReference type="SAM" id="MobiDB-lite"/>
    </source>
</evidence>
<dbReference type="Proteomes" id="UP001632038">
    <property type="component" value="Unassembled WGS sequence"/>
</dbReference>
<feature type="compositionally biased region" description="Basic and acidic residues" evidence="1">
    <location>
        <begin position="79"/>
        <end position="88"/>
    </location>
</feature>
<evidence type="ECO:0000313" key="3">
    <source>
        <dbReference type="EMBL" id="KAL3639961.1"/>
    </source>
</evidence>
<dbReference type="InterPro" id="IPR056575">
    <property type="entry name" value="WH_MCM3_C"/>
</dbReference>
<protein>
    <recommendedName>
        <fullName evidence="2">MCM3-like winged helix domain-containing protein</fullName>
    </recommendedName>
</protein>
<keyword evidence="4" id="KW-1185">Reference proteome</keyword>
<comment type="caution">
    <text evidence="3">The sequence shown here is derived from an EMBL/GenBank/DDBJ whole genome shotgun (WGS) entry which is preliminary data.</text>
</comment>
<proteinExistence type="predicted"/>
<name>A0ABD3DEC1_9LAMI</name>
<sequence length="189" mass="21425">MTNERLGGVTEMHLIFVIEQVLKADVNAALQVLNFAIYHQELNEMEEREGEWLREMNGERRAAKKSRVESEAGNNDGAPNDRCREKTTNNDSFTSPTDETETEAMNVDDAPRASEQISQERLDTFSTALGRYRHAQHIENKMAIADIEGAVNTGAAVPYSATEIMSLLEMMQEKGRLMVYRDTNEIYFT</sequence>
<evidence type="ECO:0000313" key="4">
    <source>
        <dbReference type="Proteomes" id="UP001632038"/>
    </source>
</evidence>